<keyword evidence="1" id="KW-0472">Membrane</keyword>
<evidence type="ECO:0000256" key="1">
    <source>
        <dbReference type="SAM" id="Phobius"/>
    </source>
</evidence>
<proteinExistence type="predicted"/>
<gene>
    <name evidence="3" type="primary">LOC111493899</name>
</gene>
<dbReference type="KEGG" id="cmax:111493899"/>
<protein>
    <submittedName>
        <fullName evidence="3">Uncharacterized protein LOC111493899</fullName>
    </submittedName>
</protein>
<evidence type="ECO:0000313" key="2">
    <source>
        <dbReference type="Proteomes" id="UP000504608"/>
    </source>
</evidence>
<dbReference type="GeneID" id="111493899"/>
<dbReference type="AlphaFoldDB" id="A0A6J1KHG8"/>
<feature type="transmembrane region" description="Helical" evidence="1">
    <location>
        <begin position="12"/>
        <end position="30"/>
    </location>
</feature>
<dbReference type="PANTHER" id="PTHR35702">
    <property type="entry name" value="EXPRESSED PROTEIN"/>
    <property type="match status" value="1"/>
</dbReference>
<dbReference type="OrthoDB" id="1906723at2759"/>
<name>A0A6J1KHG8_CUCMA</name>
<dbReference type="Proteomes" id="UP000504608">
    <property type="component" value="Unplaced"/>
</dbReference>
<dbReference type="RefSeq" id="XP_022999574.1">
    <property type="nucleotide sequence ID" value="XM_023143806.1"/>
</dbReference>
<keyword evidence="2" id="KW-1185">Reference proteome</keyword>
<evidence type="ECO:0000313" key="3">
    <source>
        <dbReference type="RefSeq" id="XP_022999574.1"/>
    </source>
</evidence>
<dbReference type="PANTHER" id="PTHR35702:SF1">
    <property type="entry name" value="EXPRESSED PROTEIN"/>
    <property type="match status" value="1"/>
</dbReference>
<organism evidence="2 3">
    <name type="scientific">Cucurbita maxima</name>
    <name type="common">Pumpkin</name>
    <name type="synonym">Winter squash</name>
    <dbReference type="NCBI Taxonomy" id="3661"/>
    <lineage>
        <taxon>Eukaryota</taxon>
        <taxon>Viridiplantae</taxon>
        <taxon>Streptophyta</taxon>
        <taxon>Embryophyta</taxon>
        <taxon>Tracheophyta</taxon>
        <taxon>Spermatophyta</taxon>
        <taxon>Magnoliopsida</taxon>
        <taxon>eudicotyledons</taxon>
        <taxon>Gunneridae</taxon>
        <taxon>Pentapetalae</taxon>
        <taxon>rosids</taxon>
        <taxon>fabids</taxon>
        <taxon>Cucurbitales</taxon>
        <taxon>Cucurbitaceae</taxon>
        <taxon>Cucurbiteae</taxon>
        <taxon>Cucurbita</taxon>
    </lineage>
</organism>
<keyword evidence="1" id="KW-0812">Transmembrane</keyword>
<keyword evidence="1" id="KW-1133">Transmembrane helix</keyword>
<reference evidence="3" key="1">
    <citation type="submission" date="2025-08" db="UniProtKB">
        <authorList>
            <consortium name="RefSeq"/>
        </authorList>
    </citation>
    <scope>IDENTIFICATION</scope>
    <source>
        <tissue evidence="3">Young leaves</tissue>
    </source>
</reference>
<sequence>MGFDFDFDFAKKCVQFLVFIIGAIALSFIVEKCRHDLVREEASSQSGKITVLNCFDMGSGLVACGVKEGAKLYFYNIQTAHVERVQRKAFETALADAVTEGMSVNDAAKHAWKEGVKAAEVTKQQGKRIIGLIISSGWDFFEALYYSGTVTEEFLRGLGTLVGAYSGGFIGEQGLGRLGYLVGSHLGSWWHMML</sequence>
<accession>A0A6J1KHG8</accession>